<keyword evidence="1" id="KW-1133">Transmembrane helix</keyword>
<keyword evidence="1" id="KW-0812">Transmembrane</keyword>
<comment type="caution">
    <text evidence="3">The sequence shown here is derived from an EMBL/GenBank/DDBJ whole genome shotgun (WGS) entry which is preliminary data.</text>
</comment>
<accession>A0ABW2ANJ1</accession>
<proteinExistence type="predicted"/>
<sequence>MAHPDDDILAAAALGENLPDDVRDHIGACDQCGVSVQEFRDLLSVAYGAPDDAEWLAPPASVWAAIQSETGAVARRRSWPRKLAMAAAVAVVGIVIGFGAGRLVGSDGPRSTTVTQVALDTLDTGQQGGSAQLIDSRSGMALRIDTTKPLNAGDGYLQVWLLNTDGKRMVPVGVLRGEGVETFPMSAGLVKSGYLIVDISQEQYDNNPAHSGDSLLRGKLTVRSA</sequence>
<feature type="transmembrane region" description="Helical" evidence="1">
    <location>
        <begin position="83"/>
        <end position="104"/>
    </location>
</feature>
<reference evidence="4" key="1">
    <citation type="journal article" date="2019" name="Int. J. Syst. Evol. Microbiol.">
        <title>The Global Catalogue of Microorganisms (GCM) 10K type strain sequencing project: providing services to taxonomists for standard genome sequencing and annotation.</title>
        <authorList>
            <consortium name="The Broad Institute Genomics Platform"/>
            <consortium name="The Broad Institute Genome Sequencing Center for Infectious Disease"/>
            <person name="Wu L."/>
            <person name="Ma J."/>
        </authorList>
    </citation>
    <scope>NUCLEOTIDE SEQUENCE [LARGE SCALE GENOMIC DNA]</scope>
    <source>
        <strain evidence="4">NBRC 106593</strain>
    </source>
</reference>
<evidence type="ECO:0000256" key="1">
    <source>
        <dbReference type="SAM" id="Phobius"/>
    </source>
</evidence>
<dbReference type="RefSeq" id="WP_377819984.1">
    <property type="nucleotide sequence ID" value="NZ_JBHSWJ010000002.1"/>
</dbReference>
<evidence type="ECO:0000259" key="2">
    <source>
        <dbReference type="Pfam" id="PF10099"/>
    </source>
</evidence>
<dbReference type="EMBL" id="JBHSWJ010000002">
    <property type="protein sequence ID" value="MFC6712514.1"/>
    <property type="molecule type" value="Genomic_DNA"/>
</dbReference>
<feature type="domain" description="Anti-sigma K factor RskA C-terminal" evidence="2">
    <location>
        <begin position="85"/>
        <end position="212"/>
    </location>
</feature>
<keyword evidence="4" id="KW-1185">Reference proteome</keyword>
<keyword evidence="1" id="KW-0472">Membrane</keyword>
<protein>
    <submittedName>
        <fullName evidence="3">Anti-sigma factor</fullName>
    </submittedName>
</protein>
<dbReference type="Pfam" id="PF10099">
    <property type="entry name" value="RskA_C"/>
    <property type="match status" value="1"/>
</dbReference>
<evidence type="ECO:0000313" key="3">
    <source>
        <dbReference type="EMBL" id="MFC6712514.1"/>
    </source>
</evidence>
<dbReference type="Proteomes" id="UP001596356">
    <property type="component" value="Unassembled WGS sequence"/>
</dbReference>
<name>A0ABW2ANJ1_9MICO</name>
<dbReference type="InterPro" id="IPR018764">
    <property type="entry name" value="RskA_C"/>
</dbReference>
<evidence type="ECO:0000313" key="4">
    <source>
        <dbReference type="Proteomes" id="UP001596356"/>
    </source>
</evidence>
<gene>
    <name evidence="3" type="ORF">ACFQBT_01055</name>
</gene>
<organism evidence="3 4">
    <name type="scientific">Branchiibius cervicis</name>
    <dbReference type="NCBI Taxonomy" id="908252"/>
    <lineage>
        <taxon>Bacteria</taxon>
        <taxon>Bacillati</taxon>
        <taxon>Actinomycetota</taxon>
        <taxon>Actinomycetes</taxon>
        <taxon>Micrococcales</taxon>
        <taxon>Dermacoccaceae</taxon>
        <taxon>Branchiibius</taxon>
    </lineage>
</organism>